<dbReference type="InterPro" id="IPR036770">
    <property type="entry name" value="Ankyrin_rpt-contain_sf"/>
</dbReference>
<evidence type="ECO:0000313" key="1">
    <source>
        <dbReference type="EMBL" id="KAH3860834.1"/>
    </source>
</evidence>
<sequence length="80" mass="8326">MGSLLHVAVQVGDCNIRDINGDTPTCDVHVRLVWDCNIGDSNGGTPLHAAVQLGLVGDCNIRDINGDTPTCDVQVGLVGD</sequence>
<proteinExistence type="predicted"/>
<name>A0A9D4RA74_DREPO</name>
<dbReference type="Gene3D" id="1.25.40.20">
    <property type="entry name" value="Ankyrin repeat-containing domain"/>
    <property type="match status" value="1"/>
</dbReference>
<dbReference type="SUPFAM" id="SSF48403">
    <property type="entry name" value="Ankyrin repeat"/>
    <property type="match status" value="1"/>
</dbReference>
<evidence type="ECO:0000313" key="2">
    <source>
        <dbReference type="Proteomes" id="UP000828390"/>
    </source>
</evidence>
<keyword evidence="2" id="KW-1185">Reference proteome</keyword>
<organism evidence="1 2">
    <name type="scientific">Dreissena polymorpha</name>
    <name type="common">Zebra mussel</name>
    <name type="synonym">Mytilus polymorpha</name>
    <dbReference type="NCBI Taxonomy" id="45954"/>
    <lineage>
        <taxon>Eukaryota</taxon>
        <taxon>Metazoa</taxon>
        <taxon>Spiralia</taxon>
        <taxon>Lophotrochozoa</taxon>
        <taxon>Mollusca</taxon>
        <taxon>Bivalvia</taxon>
        <taxon>Autobranchia</taxon>
        <taxon>Heteroconchia</taxon>
        <taxon>Euheterodonta</taxon>
        <taxon>Imparidentia</taxon>
        <taxon>Neoheterodontei</taxon>
        <taxon>Myida</taxon>
        <taxon>Dreissenoidea</taxon>
        <taxon>Dreissenidae</taxon>
        <taxon>Dreissena</taxon>
    </lineage>
</organism>
<dbReference type="EMBL" id="JAIWYP010000002">
    <property type="protein sequence ID" value="KAH3860834.1"/>
    <property type="molecule type" value="Genomic_DNA"/>
</dbReference>
<dbReference type="Proteomes" id="UP000828390">
    <property type="component" value="Unassembled WGS sequence"/>
</dbReference>
<accession>A0A9D4RA74</accession>
<gene>
    <name evidence="1" type="ORF">DPMN_023757</name>
</gene>
<reference evidence="1" key="1">
    <citation type="journal article" date="2019" name="bioRxiv">
        <title>The Genome of the Zebra Mussel, Dreissena polymorpha: A Resource for Invasive Species Research.</title>
        <authorList>
            <person name="McCartney M.A."/>
            <person name="Auch B."/>
            <person name="Kono T."/>
            <person name="Mallez S."/>
            <person name="Zhang Y."/>
            <person name="Obille A."/>
            <person name="Becker A."/>
            <person name="Abrahante J.E."/>
            <person name="Garbe J."/>
            <person name="Badalamenti J.P."/>
            <person name="Herman A."/>
            <person name="Mangelson H."/>
            <person name="Liachko I."/>
            <person name="Sullivan S."/>
            <person name="Sone E.D."/>
            <person name="Koren S."/>
            <person name="Silverstein K.A.T."/>
            <person name="Beckman K.B."/>
            <person name="Gohl D.M."/>
        </authorList>
    </citation>
    <scope>NUCLEOTIDE SEQUENCE</scope>
    <source>
        <strain evidence="1">Duluth1</strain>
        <tissue evidence="1">Whole animal</tissue>
    </source>
</reference>
<reference evidence="1" key="2">
    <citation type="submission" date="2020-11" db="EMBL/GenBank/DDBJ databases">
        <authorList>
            <person name="McCartney M.A."/>
            <person name="Auch B."/>
            <person name="Kono T."/>
            <person name="Mallez S."/>
            <person name="Becker A."/>
            <person name="Gohl D.M."/>
            <person name="Silverstein K.A.T."/>
            <person name="Koren S."/>
            <person name="Bechman K.B."/>
            <person name="Herman A."/>
            <person name="Abrahante J.E."/>
            <person name="Garbe J."/>
        </authorList>
    </citation>
    <scope>NUCLEOTIDE SEQUENCE</scope>
    <source>
        <strain evidence="1">Duluth1</strain>
        <tissue evidence="1">Whole animal</tissue>
    </source>
</reference>
<dbReference type="AlphaFoldDB" id="A0A9D4RA74"/>
<protein>
    <submittedName>
        <fullName evidence="1">Uncharacterized protein</fullName>
    </submittedName>
</protein>
<comment type="caution">
    <text evidence="1">The sequence shown here is derived from an EMBL/GenBank/DDBJ whole genome shotgun (WGS) entry which is preliminary data.</text>
</comment>